<evidence type="ECO:0000313" key="4">
    <source>
        <dbReference type="EMBL" id="SJZ86594.1"/>
    </source>
</evidence>
<dbReference type="Proteomes" id="UP000190092">
    <property type="component" value="Unassembled WGS sequence"/>
</dbReference>
<dbReference type="InterPro" id="IPR051257">
    <property type="entry name" value="Diverse_CBS-Domain"/>
</dbReference>
<proteinExistence type="predicted"/>
<dbReference type="STRING" id="225324.SAMN02745126_02621"/>
<dbReference type="AlphaFoldDB" id="A0A1T4P514"/>
<dbReference type="PANTHER" id="PTHR43080">
    <property type="entry name" value="CBS DOMAIN-CONTAINING PROTEIN CBSX3, MITOCHONDRIAL"/>
    <property type="match status" value="1"/>
</dbReference>
<dbReference type="Pfam" id="PF00571">
    <property type="entry name" value="CBS"/>
    <property type="match status" value="2"/>
</dbReference>
<evidence type="ECO:0000256" key="1">
    <source>
        <dbReference type="ARBA" id="ARBA00023122"/>
    </source>
</evidence>
<dbReference type="PANTHER" id="PTHR43080:SF2">
    <property type="entry name" value="CBS DOMAIN-CONTAINING PROTEIN"/>
    <property type="match status" value="1"/>
</dbReference>
<keyword evidence="1 2" id="KW-0129">CBS domain</keyword>
<dbReference type="Gene3D" id="3.10.580.10">
    <property type="entry name" value="CBS-domain"/>
    <property type="match status" value="1"/>
</dbReference>
<dbReference type="SUPFAM" id="SSF54631">
    <property type="entry name" value="CBS-domain pair"/>
    <property type="match status" value="1"/>
</dbReference>
<sequence>MPHYVPMQVSEIMTRGVETVAPDASLQQAASAMEALGVGSLPVCDGQRLVGSITDRDIVVRGVAAGLSPVETLVRDCMTSDIAYAFCDEEADEVLERMKTLQVRRLAVLDRDKSLVGIVALGDVATEPRAAALASVGAAVAEISEPSRPRK</sequence>
<accession>A0A1T4P514</accession>
<dbReference type="CDD" id="cd04622">
    <property type="entry name" value="CBS_pair_HRP1_like"/>
    <property type="match status" value="1"/>
</dbReference>
<keyword evidence="5" id="KW-1185">Reference proteome</keyword>
<reference evidence="5" key="1">
    <citation type="submission" date="2017-02" db="EMBL/GenBank/DDBJ databases">
        <authorList>
            <person name="Varghese N."/>
            <person name="Submissions S."/>
        </authorList>
    </citation>
    <scope>NUCLEOTIDE SEQUENCE [LARGE SCALE GENOMIC DNA]</scope>
    <source>
        <strain evidence="5">ATCC 27094</strain>
    </source>
</reference>
<evidence type="ECO:0000259" key="3">
    <source>
        <dbReference type="PROSITE" id="PS51371"/>
    </source>
</evidence>
<protein>
    <submittedName>
        <fullName evidence="4">CBS domain-containing protein</fullName>
    </submittedName>
</protein>
<feature type="domain" description="CBS" evidence="3">
    <location>
        <begin position="78"/>
        <end position="135"/>
    </location>
</feature>
<organism evidence="4 5">
    <name type="scientific">Enhydrobacter aerosaccus</name>
    <dbReference type="NCBI Taxonomy" id="225324"/>
    <lineage>
        <taxon>Bacteria</taxon>
        <taxon>Pseudomonadati</taxon>
        <taxon>Pseudomonadota</taxon>
        <taxon>Alphaproteobacteria</taxon>
        <taxon>Hyphomicrobiales</taxon>
        <taxon>Enhydrobacter</taxon>
    </lineage>
</organism>
<evidence type="ECO:0000313" key="5">
    <source>
        <dbReference type="Proteomes" id="UP000190092"/>
    </source>
</evidence>
<dbReference type="InterPro" id="IPR046342">
    <property type="entry name" value="CBS_dom_sf"/>
</dbReference>
<dbReference type="PROSITE" id="PS51371">
    <property type="entry name" value="CBS"/>
    <property type="match status" value="2"/>
</dbReference>
<name>A0A1T4P514_9HYPH</name>
<evidence type="ECO:0000256" key="2">
    <source>
        <dbReference type="PROSITE-ProRule" id="PRU00703"/>
    </source>
</evidence>
<dbReference type="InterPro" id="IPR000644">
    <property type="entry name" value="CBS_dom"/>
</dbReference>
<dbReference type="SMART" id="SM00116">
    <property type="entry name" value="CBS"/>
    <property type="match status" value="2"/>
</dbReference>
<feature type="domain" description="CBS" evidence="3">
    <location>
        <begin position="13"/>
        <end position="70"/>
    </location>
</feature>
<dbReference type="EMBL" id="FUWJ01000002">
    <property type="protein sequence ID" value="SJZ86594.1"/>
    <property type="molecule type" value="Genomic_DNA"/>
</dbReference>
<gene>
    <name evidence="4" type="ORF">SAMN02745126_02621</name>
</gene>